<feature type="transmembrane region" description="Helical" evidence="1">
    <location>
        <begin position="120"/>
        <end position="142"/>
    </location>
</feature>
<evidence type="ECO:0000259" key="2">
    <source>
        <dbReference type="Pfam" id="PF14340"/>
    </source>
</evidence>
<organism evidence="3 4">
    <name type="scientific">Asanoa ishikariensis</name>
    <dbReference type="NCBI Taxonomy" id="137265"/>
    <lineage>
        <taxon>Bacteria</taxon>
        <taxon>Bacillati</taxon>
        <taxon>Actinomycetota</taxon>
        <taxon>Actinomycetes</taxon>
        <taxon>Micromonosporales</taxon>
        <taxon>Micromonosporaceae</taxon>
        <taxon>Asanoa</taxon>
    </lineage>
</organism>
<evidence type="ECO:0000313" key="4">
    <source>
        <dbReference type="Proteomes" id="UP000199632"/>
    </source>
</evidence>
<keyword evidence="4" id="KW-1185">Reference proteome</keyword>
<dbReference type="EMBL" id="FNQB01000003">
    <property type="protein sequence ID" value="SDZ50517.1"/>
    <property type="molecule type" value="Genomic_DNA"/>
</dbReference>
<keyword evidence="1" id="KW-1133">Transmembrane helix</keyword>
<dbReference type="AlphaFoldDB" id="A0A1H3TKJ6"/>
<reference evidence="4" key="1">
    <citation type="submission" date="2016-10" db="EMBL/GenBank/DDBJ databases">
        <authorList>
            <person name="Varghese N."/>
            <person name="Submissions S."/>
        </authorList>
    </citation>
    <scope>NUCLEOTIDE SEQUENCE [LARGE SCALE GENOMIC DNA]</scope>
    <source>
        <strain evidence="4">DSM 44718</strain>
    </source>
</reference>
<evidence type="ECO:0000256" key="1">
    <source>
        <dbReference type="SAM" id="Phobius"/>
    </source>
</evidence>
<keyword evidence="1" id="KW-0472">Membrane</keyword>
<keyword evidence="1" id="KW-0812">Transmembrane</keyword>
<proteinExistence type="predicted"/>
<feature type="transmembrane region" description="Helical" evidence="1">
    <location>
        <begin position="20"/>
        <end position="41"/>
    </location>
</feature>
<name>A0A1H3TKJ6_9ACTN</name>
<feature type="transmembrane region" description="Helical" evidence="1">
    <location>
        <begin position="53"/>
        <end position="74"/>
    </location>
</feature>
<dbReference type="Pfam" id="PF14340">
    <property type="entry name" value="DUF4395"/>
    <property type="match status" value="1"/>
</dbReference>
<evidence type="ECO:0000313" key="3">
    <source>
        <dbReference type="EMBL" id="SDZ50517.1"/>
    </source>
</evidence>
<protein>
    <recommendedName>
        <fullName evidence="2">DUF4395 domain-containing protein</fullName>
    </recommendedName>
</protein>
<dbReference type="InterPro" id="IPR025508">
    <property type="entry name" value="DUF4395"/>
</dbReference>
<dbReference type="STRING" id="137265.SAMN05421684_5910"/>
<feature type="transmembrane region" description="Helical" evidence="1">
    <location>
        <begin position="95"/>
        <end position="114"/>
    </location>
</feature>
<sequence>MRGTSIGACPLRAHLDPRLLRFSAGATAGVLAVVLLIVDVARPLGLGLLASQVAMFAFTAFVSFQWSLWAQIFARVIWPRIGAPAELEDARPPRFAQFIGFVFTALALTTFALGADVAGYSLTALAFGMAALNASTGLCLGCRAYHLIRRLKPA</sequence>
<dbReference type="Proteomes" id="UP000199632">
    <property type="component" value="Unassembled WGS sequence"/>
</dbReference>
<accession>A0A1H3TKJ6</accession>
<dbReference type="RefSeq" id="WP_176985128.1">
    <property type="nucleotide sequence ID" value="NZ_BOND01000001.1"/>
</dbReference>
<gene>
    <name evidence="3" type="ORF">SAMN05421684_5910</name>
</gene>
<feature type="domain" description="DUF4395" evidence="2">
    <location>
        <begin position="16"/>
        <end position="150"/>
    </location>
</feature>